<feature type="region of interest" description="Disordered" evidence="6">
    <location>
        <begin position="325"/>
        <end position="386"/>
    </location>
</feature>
<evidence type="ECO:0000256" key="3">
    <source>
        <dbReference type="ARBA" id="ARBA00022840"/>
    </source>
</evidence>
<keyword evidence="7" id="KW-0472">Membrane</keyword>
<dbReference type="Gene3D" id="3.90.640.10">
    <property type="entry name" value="Actin, Chain A, domain 4"/>
    <property type="match status" value="1"/>
</dbReference>
<evidence type="ECO:0000256" key="7">
    <source>
        <dbReference type="SAM" id="Phobius"/>
    </source>
</evidence>
<reference evidence="9" key="1">
    <citation type="journal article" date="2019" name="Int. J. Syst. Evol. Microbiol.">
        <title>The Global Catalogue of Microorganisms (GCM) 10K type strain sequencing project: providing services to taxonomists for standard genome sequencing and annotation.</title>
        <authorList>
            <consortium name="The Broad Institute Genomics Platform"/>
            <consortium name="The Broad Institute Genome Sequencing Center for Infectious Disease"/>
            <person name="Wu L."/>
            <person name="Ma J."/>
        </authorList>
    </citation>
    <scope>NUCLEOTIDE SEQUENCE [LARGE SCALE GENOMIC DNA]</scope>
    <source>
        <strain evidence="9">CCM 8391</strain>
    </source>
</reference>
<keyword evidence="2" id="KW-0547">Nucleotide-binding</keyword>
<keyword evidence="4" id="KW-0346">Stress response</keyword>
<keyword evidence="3" id="KW-0067">ATP-binding</keyword>
<dbReference type="EMBL" id="JBHSQW010000010">
    <property type="protein sequence ID" value="MFC5993587.1"/>
    <property type="molecule type" value="Genomic_DNA"/>
</dbReference>
<dbReference type="InterPro" id="IPR013126">
    <property type="entry name" value="Hsp_70_fam"/>
</dbReference>
<keyword evidence="7" id="KW-0812">Transmembrane</keyword>
<dbReference type="InterPro" id="IPR043129">
    <property type="entry name" value="ATPase_NBD"/>
</dbReference>
<dbReference type="PANTHER" id="PTHR45639">
    <property type="entry name" value="HSC70CB, ISOFORM G-RELATED"/>
    <property type="match status" value="1"/>
</dbReference>
<feature type="compositionally biased region" description="Pro residues" evidence="6">
    <location>
        <begin position="365"/>
        <end position="374"/>
    </location>
</feature>
<comment type="similarity">
    <text evidence="1">Belongs to the heat shock protein 70 family.</text>
</comment>
<dbReference type="PRINTS" id="PR00301">
    <property type="entry name" value="HEATSHOCK70"/>
</dbReference>
<evidence type="ECO:0000256" key="1">
    <source>
        <dbReference type="ARBA" id="ARBA00007381"/>
    </source>
</evidence>
<evidence type="ECO:0000256" key="5">
    <source>
        <dbReference type="ARBA" id="ARBA00023186"/>
    </source>
</evidence>
<dbReference type="SUPFAM" id="SSF53067">
    <property type="entry name" value="Actin-like ATPase domain"/>
    <property type="match status" value="2"/>
</dbReference>
<dbReference type="InterPro" id="IPR018181">
    <property type="entry name" value="Heat_shock_70_CS"/>
</dbReference>
<dbReference type="PANTHER" id="PTHR45639:SF34">
    <property type="entry name" value="CHAPERONE PROTEIN DNAK"/>
    <property type="match status" value="1"/>
</dbReference>
<comment type="caution">
    <text evidence="8">The sequence shown here is derived from an EMBL/GenBank/DDBJ whole genome shotgun (WGS) entry which is preliminary data.</text>
</comment>
<name>A0ABW1IYV8_9PSEU</name>
<dbReference type="PROSITE" id="PS01036">
    <property type="entry name" value="HSP70_3"/>
    <property type="match status" value="1"/>
</dbReference>
<accession>A0ABW1IYV8</accession>
<gene>
    <name evidence="8" type="ORF">ACFQE5_05070</name>
</gene>
<dbReference type="Pfam" id="PF00012">
    <property type="entry name" value="HSP70"/>
    <property type="match status" value="1"/>
</dbReference>
<feature type="compositionally biased region" description="Pro residues" evidence="6">
    <location>
        <begin position="327"/>
        <end position="357"/>
    </location>
</feature>
<evidence type="ECO:0000313" key="8">
    <source>
        <dbReference type="EMBL" id="MFC5993587.1"/>
    </source>
</evidence>
<evidence type="ECO:0000256" key="2">
    <source>
        <dbReference type="ARBA" id="ARBA00022741"/>
    </source>
</evidence>
<dbReference type="Proteomes" id="UP001596302">
    <property type="component" value="Unassembled WGS sequence"/>
</dbReference>
<protein>
    <submittedName>
        <fullName evidence="8">Hsp70 family protein</fullName>
    </submittedName>
</protein>
<dbReference type="Gene3D" id="3.30.420.40">
    <property type="match status" value="2"/>
</dbReference>
<evidence type="ECO:0000256" key="4">
    <source>
        <dbReference type="ARBA" id="ARBA00023016"/>
    </source>
</evidence>
<keyword evidence="5" id="KW-0143">Chaperone</keyword>
<evidence type="ECO:0000313" key="9">
    <source>
        <dbReference type="Proteomes" id="UP001596302"/>
    </source>
</evidence>
<proteinExistence type="inferred from homology"/>
<feature type="transmembrane region" description="Helical" evidence="7">
    <location>
        <begin position="395"/>
        <end position="417"/>
    </location>
</feature>
<sequence>MTAPAVVHLREDGTIVTGAAANRRALSNPERIGRGLRRYLGDPTPVILGGASHSVTDLMGHILRDVVRTVVDAEGGPPDDVVLTRPASWNPTRYRLLDQVAAIAGLHRARTVVDPEASAAHFAQTRRPRDGEIVAVYDLGGGTFDAAVLIKRPYGMELLGDPEGIERLGGIDFDETILSYVDYRTDGALSRLDLQDQRTAGALARLRQDCALAKEALTGDTETTVPVLLPDRHLDVRITRAEFENMLRAPVEATLGALARALRSARVTPRDLAAVLLTGGCTRIPMVARAVQAEFGVAVVRLHPDHATALGAAALAARSALAAAERPGPPAPWPTAPTFHPPRPEPGPPPPPTPRPAPAQEHQVPPWPPGPTAPEPSEKAPSGDGDWRSASIGRMLVIGVALLAAAVLVAVVTYFVILRLRGDSAGTTPRSLAVAAVVAAPPRPW</sequence>
<evidence type="ECO:0000256" key="6">
    <source>
        <dbReference type="SAM" id="MobiDB-lite"/>
    </source>
</evidence>
<keyword evidence="9" id="KW-1185">Reference proteome</keyword>
<organism evidence="8 9">
    <name type="scientific">Pseudonocardia hispaniensis</name>
    <dbReference type="NCBI Taxonomy" id="904933"/>
    <lineage>
        <taxon>Bacteria</taxon>
        <taxon>Bacillati</taxon>
        <taxon>Actinomycetota</taxon>
        <taxon>Actinomycetes</taxon>
        <taxon>Pseudonocardiales</taxon>
        <taxon>Pseudonocardiaceae</taxon>
        <taxon>Pseudonocardia</taxon>
    </lineage>
</organism>
<keyword evidence="7" id="KW-1133">Transmembrane helix</keyword>